<dbReference type="AlphaFoldDB" id="A0A2V2ND81"/>
<evidence type="ECO:0000313" key="2">
    <source>
        <dbReference type="Proteomes" id="UP000245657"/>
    </source>
</evidence>
<dbReference type="NCBIfam" id="TIGR03655">
    <property type="entry name" value="anti_R_Lar"/>
    <property type="match status" value="1"/>
</dbReference>
<dbReference type="InterPro" id="IPR019908">
    <property type="entry name" value="Toxin_RalR"/>
</dbReference>
<dbReference type="EMBL" id="QGMY01000002">
    <property type="protein sequence ID" value="PWR74327.1"/>
    <property type="molecule type" value="Genomic_DNA"/>
</dbReference>
<dbReference type="Proteomes" id="UP000245657">
    <property type="component" value="Unassembled WGS sequence"/>
</dbReference>
<gene>
    <name evidence="1" type="ORF">DK846_04045</name>
</gene>
<evidence type="ECO:0000313" key="1">
    <source>
        <dbReference type="EMBL" id="PWR74327.1"/>
    </source>
</evidence>
<dbReference type="Pfam" id="PF14354">
    <property type="entry name" value="Lar_restr_allev"/>
    <property type="match status" value="1"/>
</dbReference>
<evidence type="ECO:0008006" key="3">
    <source>
        <dbReference type="Google" id="ProtNLM"/>
    </source>
</evidence>
<sequence length="57" mass="6905">MTESYKPCPFCGSNYVKIKPDDDYNHVWTIHCPRCHMVYIPYGKTREEIILKWNQRV</sequence>
<keyword evidence="2" id="KW-1185">Reference proteome</keyword>
<organism evidence="1 2">
    <name type="scientific">Methanospirillum lacunae</name>
    <dbReference type="NCBI Taxonomy" id="668570"/>
    <lineage>
        <taxon>Archaea</taxon>
        <taxon>Methanobacteriati</taxon>
        <taxon>Methanobacteriota</taxon>
        <taxon>Stenosarchaea group</taxon>
        <taxon>Methanomicrobia</taxon>
        <taxon>Methanomicrobiales</taxon>
        <taxon>Methanospirillaceae</taxon>
        <taxon>Methanospirillum</taxon>
    </lineage>
</organism>
<dbReference type="GeneID" id="97549708"/>
<name>A0A2V2ND81_9EURY</name>
<accession>A0A2V2ND81</accession>
<comment type="caution">
    <text evidence="1">The sequence shown here is derived from an EMBL/GenBank/DDBJ whole genome shotgun (WGS) entry which is preliminary data.</text>
</comment>
<dbReference type="RefSeq" id="WP_109967606.1">
    <property type="nucleotide sequence ID" value="NZ_CP176093.1"/>
</dbReference>
<proteinExistence type="predicted"/>
<protein>
    <recommendedName>
        <fullName evidence="3">Restriction endonuclease</fullName>
    </recommendedName>
</protein>
<reference evidence="1 2" key="1">
    <citation type="submission" date="2018-05" db="EMBL/GenBank/DDBJ databases">
        <title>Draft genome of Methanospirillum lacunae Ki8-1.</title>
        <authorList>
            <person name="Dueholm M.S."/>
            <person name="Nielsen P.H."/>
            <person name="Bakmann L.F."/>
            <person name="Otzen D.E."/>
        </authorList>
    </citation>
    <scope>NUCLEOTIDE SEQUENCE [LARGE SCALE GENOMIC DNA]</scope>
    <source>
        <strain evidence="1 2">Ki8-1</strain>
    </source>
</reference>